<keyword evidence="8" id="KW-0560">Oxidoreductase</keyword>
<feature type="binding site" evidence="15">
    <location>
        <position position="400"/>
    </location>
    <ligand>
        <name>Ca(2+)</name>
        <dbReference type="ChEBI" id="CHEBI:29108"/>
        <label>1</label>
    </ligand>
</feature>
<dbReference type="InterPro" id="IPR019793">
    <property type="entry name" value="Peroxidases_heam-ligand_BS"/>
</dbReference>
<evidence type="ECO:0000256" key="15">
    <source>
        <dbReference type="PIRSR" id="PIRSR600823-3"/>
    </source>
</evidence>
<evidence type="ECO:0000256" key="11">
    <source>
        <dbReference type="ARBA" id="ARBA00023283"/>
    </source>
</evidence>
<dbReference type="PANTHER" id="PTHR31388">
    <property type="entry name" value="PEROXIDASE 72-RELATED"/>
    <property type="match status" value="1"/>
</dbReference>
<keyword evidence="10 17" id="KW-1015">Disulfide bond</keyword>
<dbReference type="GO" id="GO:0042744">
    <property type="term" value="P:hydrogen peroxide catabolic process"/>
    <property type="evidence" value="ECO:0007669"/>
    <property type="project" value="UniProtKB-KW"/>
</dbReference>
<feature type="disulfide bond" evidence="17">
    <location>
        <begin position="526"/>
        <end position="561"/>
    </location>
</feature>
<dbReference type="PROSITE" id="PS00435">
    <property type="entry name" value="PEROXIDASE_1"/>
    <property type="match status" value="1"/>
</dbReference>
<feature type="disulfide bond" evidence="17">
    <location>
        <begin position="359"/>
        <end position="439"/>
    </location>
</feature>
<gene>
    <name evidence="20" type="ORF">U9M48_008236</name>
</gene>
<dbReference type="GO" id="GO:0020037">
    <property type="term" value="F:heme binding"/>
    <property type="evidence" value="ECO:0007669"/>
    <property type="project" value="InterPro"/>
</dbReference>
<feature type="binding site" evidence="15">
    <location>
        <position position="391"/>
    </location>
    <ligand>
        <name>Ca(2+)</name>
        <dbReference type="ChEBI" id="CHEBI:29108"/>
        <label>1</label>
    </ligand>
</feature>
<comment type="catalytic activity">
    <reaction evidence="1">
        <text>2 a phenolic donor + H2O2 = 2 a phenolic radical donor + 2 H2O</text>
        <dbReference type="Rhea" id="RHEA:56136"/>
        <dbReference type="ChEBI" id="CHEBI:15377"/>
        <dbReference type="ChEBI" id="CHEBI:16240"/>
        <dbReference type="ChEBI" id="CHEBI:139520"/>
        <dbReference type="ChEBI" id="CHEBI:139521"/>
        <dbReference type="EC" id="1.11.1.7"/>
    </reaction>
</comment>
<evidence type="ECO:0000256" key="8">
    <source>
        <dbReference type="ARBA" id="ARBA00023002"/>
    </source>
</evidence>
<feature type="region of interest" description="Disordered" evidence="18">
    <location>
        <begin position="93"/>
        <end position="141"/>
    </location>
</feature>
<dbReference type="Pfam" id="PF00141">
    <property type="entry name" value="peroxidase"/>
    <property type="match status" value="2"/>
</dbReference>
<dbReference type="Gene3D" id="1.10.420.10">
    <property type="entry name" value="Peroxidase, domain 2"/>
    <property type="match status" value="2"/>
</dbReference>
<dbReference type="GO" id="GO:0005576">
    <property type="term" value="C:extracellular region"/>
    <property type="evidence" value="ECO:0007669"/>
    <property type="project" value="UniProtKB-SubCell"/>
</dbReference>
<dbReference type="InterPro" id="IPR033905">
    <property type="entry name" value="Secretory_peroxidase"/>
</dbReference>
<dbReference type="PRINTS" id="PR00461">
    <property type="entry name" value="PLPEROXIDASE"/>
</dbReference>
<dbReference type="InterPro" id="IPR000823">
    <property type="entry name" value="Peroxidase_pln"/>
</dbReference>
<evidence type="ECO:0000256" key="18">
    <source>
        <dbReference type="SAM" id="MobiDB-lite"/>
    </source>
</evidence>
<evidence type="ECO:0000256" key="2">
    <source>
        <dbReference type="ARBA" id="ARBA00004613"/>
    </source>
</evidence>
<dbReference type="SUPFAM" id="SSF48113">
    <property type="entry name" value="Heme-dependent peroxidases"/>
    <property type="match status" value="2"/>
</dbReference>
<dbReference type="FunFam" id="1.10.420.10:FF:000001">
    <property type="entry name" value="Peroxidase"/>
    <property type="match status" value="2"/>
</dbReference>
<dbReference type="GO" id="GO:0006979">
    <property type="term" value="P:response to oxidative stress"/>
    <property type="evidence" value="ECO:0007669"/>
    <property type="project" value="InterPro"/>
</dbReference>
<comment type="cofactor">
    <cofactor evidence="15">
        <name>heme b</name>
        <dbReference type="ChEBI" id="CHEBI:60344"/>
    </cofactor>
    <text evidence="15">Binds 1 heme b (iron(II)-protoporphyrin IX) group per subunit.</text>
</comment>
<evidence type="ECO:0000256" key="7">
    <source>
        <dbReference type="ARBA" id="ARBA00022837"/>
    </source>
</evidence>
<evidence type="ECO:0000313" key="20">
    <source>
        <dbReference type="EMBL" id="WVZ57902.1"/>
    </source>
</evidence>
<keyword evidence="6 15" id="KW-0479">Metal-binding</keyword>
<accession>A0AAQ3SP98</accession>
<feature type="compositionally biased region" description="Low complexity" evidence="18">
    <location>
        <begin position="127"/>
        <end position="138"/>
    </location>
</feature>
<feature type="binding site" evidence="15">
    <location>
        <position position="520"/>
    </location>
    <ligand>
        <name>Ca(2+)</name>
        <dbReference type="ChEBI" id="CHEBI:29108"/>
        <label>2</label>
    </ligand>
</feature>
<keyword evidence="5" id="KW-0349">Heme</keyword>
<protein>
    <recommendedName>
        <fullName evidence="19">Plant heme peroxidase family profile domain-containing protein</fullName>
    </recommendedName>
</protein>
<feature type="binding site" description="axial binding residue" evidence="15">
    <location>
        <position position="519"/>
    </location>
    <ligand>
        <name>heme b</name>
        <dbReference type="ChEBI" id="CHEBI:60344"/>
    </ligand>
    <ligandPart>
        <name>Fe</name>
        <dbReference type="ChEBI" id="CHEBI:18248"/>
    </ligandPart>
</feature>
<keyword evidence="21" id="KW-1185">Reference proteome</keyword>
<dbReference type="PROSITE" id="PS50873">
    <property type="entry name" value="PEROXIDASE_4"/>
    <property type="match status" value="2"/>
</dbReference>
<feature type="site" description="Transition state stabilizer" evidence="16">
    <location>
        <position position="386"/>
    </location>
</feature>
<sequence>MASSLPSRSAAAAAVEPVVAALCLHGATAQLCEDYYQSTCPNAFDIVKRVLIDAHQSDTRIFASLIRLHFHDCFVQGCDGSLLLDGLPGMPSEKTSAPNNGSARGFEVTPPRQRWRSPAPVSSPELTSTPSQQRSPSSCLEAPPSWGVLLGRLDSKTSDFNGSLDLPAPTDNLTVLQQKFNDLNLDDVDLVALSDRLYNFSGTNMPDPNLDSAYRAFLTQRCPRNGNPTALNNMYPTTPNTFDNNYYKNIEVNRGFLNSDEELKSSPQAQGTTAPIIDQFAGSQDDFFAAFAQSMINMGNIKPLTDPSQGESYMMTCSSSTSRSAMGAAAGVVLVVTAALCLPGGTRAQLSEDYYDSTCPDAYDIVKQVLIQAHQSDTRIFASLLRLHFHDCFVQGCDGSLLLDSVPGMPSEKLAAPNNGSARGFDVVDAAKAALEAACPGVVSCADILAIAAEISVELSGGPTWCVLLGRLDSKTSDFNGANSNLLLPAPTDNLTVLQSKFNAVNLNDVDLVALSGGHTFGRAQCLFVTTLPDRLYNFSGTGQPDPTLDSAYRDFLAQRCPVNGNASALNDLDPTTPDTFDKNYYSNIEVNRGFLNSDQELKSSPEAQGTTAPIVDQFATSQDAFFANFAQSMINMGNIKPLTDPSLGEVRTDCRRVNGS</sequence>
<dbReference type="PRINTS" id="PR00458">
    <property type="entry name" value="PEROXIDASE"/>
</dbReference>
<dbReference type="PANTHER" id="PTHR31388:SF52">
    <property type="entry name" value="PEROXIDASE"/>
    <property type="match status" value="1"/>
</dbReference>
<name>A0AAQ3SP98_PASNO</name>
<feature type="binding site" evidence="15">
    <location>
        <position position="398"/>
    </location>
    <ligand>
        <name>Ca(2+)</name>
        <dbReference type="ChEBI" id="CHEBI:29108"/>
        <label>1</label>
    </ligand>
</feature>
<feature type="binding site" evidence="14">
    <location>
        <position position="489"/>
    </location>
    <ligand>
        <name>substrate</name>
    </ligand>
</feature>
<feature type="binding site" evidence="15">
    <location>
        <position position="582"/>
    </location>
    <ligand>
        <name>Ca(2+)</name>
        <dbReference type="ChEBI" id="CHEBI:29108"/>
        <label>2</label>
    </ligand>
</feature>
<feature type="domain" description="Plant heme peroxidase family profile" evidence="19">
    <location>
        <begin position="30"/>
        <end position="321"/>
    </location>
</feature>
<evidence type="ECO:0000256" key="17">
    <source>
        <dbReference type="PIRSR" id="PIRSR600823-5"/>
    </source>
</evidence>
<feature type="binding site" evidence="15">
    <location>
        <position position="412"/>
    </location>
    <ligand>
        <name>Ca(2+)</name>
        <dbReference type="ChEBI" id="CHEBI:29108"/>
        <label>1</label>
    </ligand>
</feature>
<feature type="binding site" evidence="15">
    <location>
        <position position="574"/>
    </location>
    <ligand>
        <name>Ca(2+)</name>
        <dbReference type="ChEBI" id="CHEBI:29108"/>
        <label>2</label>
    </ligand>
</feature>
<feature type="domain" description="Plant heme peroxidase family profile" evidence="19">
    <location>
        <begin position="349"/>
        <end position="659"/>
    </location>
</feature>
<proteinExistence type="inferred from homology"/>
<feature type="binding site" evidence="15">
    <location>
        <position position="577"/>
    </location>
    <ligand>
        <name>Ca(2+)</name>
        <dbReference type="ChEBI" id="CHEBI:29108"/>
        <label>2</label>
    </ligand>
</feature>
<evidence type="ECO:0000256" key="10">
    <source>
        <dbReference type="ARBA" id="ARBA00023157"/>
    </source>
</evidence>
<feature type="binding site" evidence="15">
    <location>
        <position position="394"/>
    </location>
    <ligand>
        <name>Ca(2+)</name>
        <dbReference type="ChEBI" id="CHEBI:29108"/>
        <label>1</label>
    </ligand>
</feature>
<dbReference type="AlphaFoldDB" id="A0AAQ3SP98"/>
<evidence type="ECO:0000256" key="6">
    <source>
        <dbReference type="ARBA" id="ARBA00022723"/>
    </source>
</evidence>
<keyword evidence="12" id="KW-0376">Hydrogen peroxide</keyword>
<comment type="similarity">
    <text evidence="3">Belongs to the peroxidase family. Ascorbate peroxidase subfamily.</text>
</comment>
<evidence type="ECO:0000259" key="19">
    <source>
        <dbReference type="PROSITE" id="PS50873"/>
    </source>
</evidence>
<dbReference type="CDD" id="cd00693">
    <property type="entry name" value="secretory_peroxidase"/>
    <property type="match status" value="2"/>
</dbReference>
<dbReference type="GO" id="GO:0140825">
    <property type="term" value="F:lactoperoxidase activity"/>
    <property type="evidence" value="ECO:0007669"/>
    <property type="project" value="UniProtKB-EC"/>
</dbReference>
<feature type="active site" description="Proton acceptor" evidence="13">
    <location>
        <position position="390"/>
    </location>
</feature>
<dbReference type="EMBL" id="CP144746">
    <property type="protein sequence ID" value="WVZ57902.1"/>
    <property type="molecule type" value="Genomic_DNA"/>
</dbReference>
<reference evidence="20 21" key="1">
    <citation type="submission" date="2024-02" db="EMBL/GenBank/DDBJ databases">
        <title>High-quality chromosome-scale genome assembly of Pensacola bahiagrass (Paspalum notatum Flugge var. saurae).</title>
        <authorList>
            <person name="Vega J.M."/>
            <person name="Podio M."/>
            <person name="Orjuela J."/>
            <person name="Siena L.A."/>
            <person name="Pessino S.C."/>
            <person name="Combes M.C."/>
            <person name="Mariac C."/>
            <person name="Albertini E."/>
            <person name="Pupilli F."/>
            <person name="Ortiz J.P.A."/>
            <person name="Leblanc O."/>
        </authorList>
    </citation>
    <scope>NUCLEOTIDE SEQUENCE [LARGE SCALE GENOMIC DNA]</scope>
    <source>
        <strain evidence="20">R1</strain>
        <tissue evidence="20">Leaf</tissue>
    </source>
</reference>
<keyword evidence="7 15" id="KW-0106">Calcium</keyword>
<keyword evidence="11" id="KW-0873">Pyrrolidone carboxylic acid</keyword>
<evidence type="ECO:0000313" key="21">
    <source>
        <dbReference type="Proteomes" id="UP001341281"/>
    </source>
</evidence>
<feature type="binding site" evidence="15">
    <location>
        <position position="396"/>
    </location>
    <ligand>
        <name>Ca(2+)</name>
        <dbReference type="ChEBI" id="CHEBI:29108"/>
        <label>1</label>
    </ligand>
</feature>
<feature type="disulfide bond" evidence="17">
    <location>
        <begin position="392"/>
        <end position="397"/>
    </location>
</feature>
<keyword evidence="9 15" id="KW-0408">Iron</keyword>
<feature type="compositionally biased region" description="Polar residues" evidence="18">
    <location>
        <begin position="93"/>
        <end position="102"/>
    </location>
</feature>
<evidence type="ECO:0000256" key="4">
    <source>
        <dbReference type="ARBA" id="ARBA00022559"/>
    </source>
</evidence>
<dbReference type="Proteomes" id="UP001341281">
    <property type="component" value="Chromosome 02"/>
</dbReference>
<dbReference type="InterPro" id="IPR010255">
    <property type="entry name" value="Haem_peroxidase_sf"/>
</dbReference>
<evidence type="ECO:0000256" key="13">
    <source>
        <dbReference type="PIRSR" id="PIRSR600823-1"/>
    </source>
</evidence>
<evidence type="ECO:0000256" key="9">
    <source>
        <dbReference type="ARBA" id="ARBA00023004"/>
    </source>
</evidence>
<evidence type="ECO:0000256" key="12">
    <source>
        <dbReference type="ARBA" id="ARBA00023324"/>
    </source>
</evidence>
<feature type="disulfide bond" evidence="17">
    <location>
        <begin position="445"/>
        <end position="655"/>
    </location>
</feature>
<keyword evidence="4" id="KW-0575">Peroxidase</keyword>
<dbReference type="GO" id="GO:0046872">
    <property type="term" value="F:metal ion binding"/>
    <property type="evidence" value="ECO:0007669"/>
    <property type="project" value="UniProtKB-KW"/>
</dbReference>
<dbReference type="InterPro" id="IPR002016">
    <property type="entry name" value="Haem_peroxidase"/>
</dbReference>
<dbReference type="Gene3D" id="1.10.520.10">
    <property type="match status" value="2"/>
</dbReference>
<comment type="cofactor">
    <cofactor evidence="15">
        <name>Ca(2+)</name>
        <dbReference type="ChEBI" id="CHEBI:29108"/>
    </cofactor>
    <text evidence="15">Binds 2 calcium ions per subunit.</text>
</comment>
<evidence type="ECO:0000256" key="3">
    <source>
        <dbReference type="ARBA" id="ARBA00006873"/>
    </source>
</evidence>
<evidence type="ECO:0000256" key="1">
    <source>
        <dbReference type="ARBA" id="ARBA00000189"/>
    </source>
</evidence>
<comment type="subcellular location">
    <subcellularLocation>
        <location evidence="2">Secreted</location>
    </subcellularLocation>
</comment>
<evidence type="ECO:0000256" key="5">
    <source>
        <dbReference type="ARBA" id="ARBA00022617"/>
    </source>
</evidence>
<evidence type="ECO:0000256" key="16">
    <source>
        <dbReference type="PIRSR" id="PIRSR600823-4"/>
    </source>
</evidence>
<evidence type="ECO:0000256" key="14">
    <source>
        <dbReference type="PIRSR" id="PIRSR600823-2"/>
    </source>
</evidence>
<organism evidence="20 21">
    <name type="scientific">Paspalum notatum var. saurae</name>
    <dbReference type="NCBI Taxonomy" id="547442"/>
    <lineage>
        <taxon>Eukaryota</taxon>
        <taxon>Viridiplantae</taxon>
        <taxon>Streptophyta</taxon>
        <taxon>Embryophyta</taxon>
        <taxon>Tracheophyta</taxon>
        <taxon>Spermatophyta</taxon>
        <taxon>Magnoliopsida</taxon>
        <taxon>Liliopsida</taxon>
        <taxon>Poales</taxon>
        <taxon>Poaceae</taxon>
        <taxon>PACMAD clade</taxon>
        <taxon>Panicoideae</taxon>
        <taxon>Andropogonodae</taxon>
        <taxon>Paspaleae</taxon>
        <taxon>Paspalinae</taxon>
        <taxon>Paspalum</taxon>
    </lineage>
</organism>